<sequence>MVQPDSGAPESDLPTFTATSASGAIAVRTTERGQPVRLRIRQDELYRQPDDLAAEIVALCRRAADRGALARRAQLEAAGMSAQALAVIGMPTREQVARAEFEYEQRYGADPQIWSPAN</sequence>
<keyword evidence="3" id="KW-1185">Reference proteome</keyword>
<evidence type="ECO:0000256" key="1">
    <source>
        <dbReference type="SAM" id="MobiDB-lite"/>
    </source>
</evidence>
<evidence type="ECO:0000313" key="2">
    <source>
        <dbReference type="EMBL" id="KAF0848266.1"/>
    </source>
</evidence>
<organism evidence="2 3">
    <name type="scientific">Nocardia caishijiensis</name>
    <dbReference type="NCBI Taxonomy" id="184756"/>
    <lineage>
        <taxon>Bacteria</taxon>
        <taxon>Bacillati</taxon>
        <taxon>Actinomycetota</taxon>
        <taxon>Actinomycetes</taxon>
        <taxon>Mycobacteriales</taxon>
        <taxon>Nocardiaceae</taxon>
        <taxon>Nocardia</taxon>
    </lineage>
</organism>
<evidence type="ECO:0000313" key="3">
    <source>
        <dbReference type="Proteomes" id="UP000798951"/>
    </source>
</evidence>
<gene>
    <name evidence="2" type="ORF">FNL39_102414</name>
</gene>
<dbReference type="Proteomes" id="UP000798951">
    <property type="component" value="Unassembled WGS sequence"/>
</dbReference>
<proteinExistence type="predicted"/>
<name>A0ABQ6YS63_9NOCA</name>
<reference evidence="2 3" key="1">
    <citation type="submission" date="2019-07" db="EMBL/GenBank/DDBJ databases">
        <title>Genomic Encyclopedia of Type Strains, Phase IV (KMG-IV): sequencing the most valuable type-strain genomes for metagenomic binning, comparative biology and taxonomic classification.</title>
        <authorList>
            <person name="Goeker M."/>
        </authorList>
    </citation>
    <scope>NUCLEOTIDE SEQUENCE [LARGE SCALE GENOMIC DNA]</scope>
    <source>
        <strain evidence="2 3">DSM 44831</strain>
    </source>
</reference>
<dbReference type="EMBL" id="VMSD01000002">
    <property type="protein sequence ID" value="KAF0848266.1"/>
    <property type="molecule type" value="Genomic_DNA"/>
</dbReference>
<accession>A0ABQ6YS63</accession>
<feature type="region of interest" description="Disordered" evidence="1">
    <location>
        <begin position="1"/>
        <end position="28"/>
    </location>
</feature>
<comment type="caution">
    <text evidence="2">The sequence shown here is derived from an EMBL/GenBank/DDBJ whole genome shotgun (WGS) entry which is preliminary data.</text>
</comment>
<protein>
    <submittedName>
        <fullName evidence="2">Uncharacterized protein</fullName>
    </submittedName>
</protein>
<dbReference type="RefSeq" id="WP_236573260.1">
    <property type="nucleotide sequence ID" value="NZ_VMSD01000002.1"/>
</dbReference>